<dbReference type="Gene3D" id="3.40.50.300">
    <property type="entry name" value="P-loop containing nucleotide triphosphate hydrolases"/>
    <property type="match status" value="1"/>
</dbReference>
<accession>A0A3B0M3E0</accession>
<dbReference type="Proteomes" id="UP000272908">
    <property type="component" value="Unassembled WGS sequence"/>
</dbReference>
<dbReference type="GO" id="GO:0008476">
    <property type="term" value="F:protein-tyrosine sulfotransferase activity"/>
    <property type="evidence" value="ECO:0007669"/>
    <property type="project" value="InterPro"/>
</dbReference>
<keyword evidence="3" id="KW-1185">Reference proteome</keyword>
<proteinExistence type="predicted"/>
<dbReference type="PANTHER" id="PTHR12788">
    <property type="entry name" value="PROTEIN-TYROSINE SULFOTRANSFERASE 2"/>
    <property type="match status" value="1"/>
</dbReference>
<organism evidence="2 3">
    <name type="scientific">Roseinatronobacter ekhonensis</name>
    <dbReference type="NCBI Taxonomy" id="254356"/>
    <lineage>
        <taxon>Bacteria</taxon>
        <taxon>Pseudomonadati</taxon>
        <taxon>Pseudomonadota</taxon>
        <taxon>Alphaproteobacteria</taxon>
        <taxon>Rhodobacterales</taxon>
        <taxon>Paracoccaceae</taxon>
        <taxon>Roseinatronobacter</taxon>
    </lineage>
</organism>
<evidence type="ECO:0000313" key="2">
    <source>
        <dbReference type="EMBL" id="SUZ30323.1"/>
    </source>
</evidence>
<name>A0A3B0M3E0_9RHOB</name>
<dbReference type="Pfam" id="PF13469">
    <property type="entry name" value="Sulfotransfer_3"/>
    <property type="match status" value="1"/>
</dbReference>
<dbReference type="EMBL" id="UIHC01000001">
    <property type="protein sequence ID" value="SUZ30323.1"/>
    <property type="molecule type" value="Genomic_DNA"/>
</dbReference>
<dbReference type="AlphaFoldDB" id="A0A3B0M3E0"/>
<dbReference type="SUPFAM" id="SSF52540">
    <property type="entry name" value="P-loop containing nucleoside triphosphate hydrolases"/>
    <property type="match status" value="1"/>
</dbReference>
<evidence type="ECO:0008006" key="4">
    <source>
        <dbReference type="Google" id="ProtNLM"/>
    </source>
</evidence>
<evidence type="ECO:0000313" key="3">
    <source>
        <dbReference type="Proteomes" id="UP000272908"/>
    </source>
</evidence>
<evidence type="ECO:0000256" key="1">
    <source>
        <dbReference type="ARBA" id="ARBA00022679"/>
    </source>
</evidence>
<protein>
    <recommendedName>
        <fullName evidence="4">Sulfotransferase domain-containing protein</fullName>
    </recommendedName>
</protein>
<reference evidence="3" key="1">
    <citation type="submission" date="2018-08" db="EMBL/GenBank/DDBJ databases">
        <authorList>
            <person name="Rodrigo-Torres L."/>
            <person name="Arahal R. D."/>
            <person name="Lucena T."/>
        </authorList>
    </citation>
    <scope>NUCLEOTIDE SEQUENCE [LARGE SCALE GENOMIC DNA]</scope>
    <source>
        <strain evidence="3">CECT 7235</strain>
    </source>
</reference>
<dbReference type="InterPro" id="IPR026634">
    <property type="entry name" value="TPST-like"/>
</dbReference>
<sequence length="332" mass="37191">MMPDSSAIDQSNKQADAALQELLAPVIVFGALRSGTTLLRLMLNAHPELNNPGEVDFLTDHIRPAPDAPTGWRYDIPAMRADRMFRAQKIEIPEGLDGLDLLQALLRLLAAKSRGVLCVSMHRDLPLAVQLLPGARVVHLLRDPRDVARSSVDMGWAGTLYHACDHWVKSELDWERSCAMLGAGDWIELSFEGLMDAPTDELARICAFIGVPYSDKMLSYPSHSTYAPPDPSVARQWTHRCAPRDVAELESKIGAMMSARGYTPSTAPLVAPSRFRRAQLTLRHKLGKWSFGIRNYGVVPFFGARLASKLRLKPVQRYFQRRIDARIRQMLR</sequence>
<dbReference type="PANTHER" id="PTHR12788:SF10">
    <property type="entry name" value="PROTEIN-TYROSINE SULFOTRANSFERASE"/>
    <property type="match status" value="1"/>
</dbReference>
<gene>
    <name evidence="2" type="ORF">ROE7235_00041</name>
</gene>
<dbReference type="InterPro" id="IPR027417">
    <property type="entry name" value="P-loop_NTPase"/>
</dbReference>
<keyword evidence="1" id="KW-0808">Transferase</keyword>